<gene>
    <name evidence="9" type="ORF">C2E15_13505</name>
</gene>
<feature type="transmembrane region" description="Helical" evidence="8">
    <location>
        <begin position="407"/>
        <end position="425"/>
    </location>
</feature>
<feature type="transmembrane region" description="Helical" evidence="8">
    <location>
        <begin position="187"/>
        <end position="209"/>
    </location>
</feature>
<comment type="subcellular location">
    <subcellularLocation>
        <location evidence="1">Cell membrane</location>
        <topology evidence="1">Multi-pass membrane protein</topology>
    </subcellularLocation>
</comment>
<keyword evidence="4 8" id="KW-0812">Transmembrane</keyword>
<feature type="transmembrane region" description="Helical" evidence="8">
    <location>
        <begin position="28"/>
        <end position="51"/>
    </location>
</feature>
<evidence type="ECO:0000256" key="8">
    <source>
        <dbReference type="SAM" id="Phobius"/>
    </source>
</evidence>
<feature type="compositionally biased region" description="Basic and acidic residues" evidence="7">
    <location>
        <begin position="10"/>
        <end position="20"/>
    </location>
</feature>
<evidence type="ECO:0000313" key="10">
    <source>
        <dbReference type="Proteomes" id="UP000238365"/>
    </source>
</evidence>
<sequence length="503" mass="55916">MLKYSTRQDITVRKQSDKPTPKGSIASGAVWSILDNVAAQGITFVIFLVLARLLDPHLYGMLSVSILITQLFRTVIFESIATSIIRKHEPTDEDFNTAFLSCCIFAVPAFLIVFFSANILENMMHIQGLGDVIRGTSVIILVSGLSKVHEAWLTHRLLFRSLAIRSITSIGLGGIVGVYLAWKGMGITSLVMQQVVTSVVATITLWLATPWKPRLRFSMASFKESMRFSRHVALSGMTNFANQNSDIFFITYYLGSAAAGVYSAGKRIVNTLNTVMATALMRVSLPAFSRVKNQLDEFKSHYLNATFFTILLTAPAFIGLCYLSHDVTWLLLGQKWMESVPVMQIVSATGFIVSIGYYNHTVMFARDRPDWQSRLTLLYAVTNITVFFIFVRYGLVAMALSYSLRTLLLYPVSAWCALTLLNVTWKEYLAQIASPIIGSLVMCLGLFAMDSALGLKTGWEKLLLDIAAGAVIYGLYVLIFIPRHKLAIFSNAVAMVRNRKKPA</sequence>
<organism evidence="9 10">
    <name type="scientific">Mixta gaviniae</name>
    <dbReference type="NCBI Taxonomy" id="665914"/>
    <lineage>
        <taxon>Bacteria</taxon>
        <taxon>Pseudomonadati</taxon>
        <taxon>Pseudomonadota</taxon>
        <taxon>Gammaproteobacteria</taxon>
        <taxon>Enterobacterales</taxon>
        <taxon>Erwiniaceae</taxon>
        <taxon>Mixta</taxon>
    </lineage>
</organism>
<evidence type="ECO:0000313" key="9">
    <source>
        <dbReference type="EMBL" id="AUX93995.1"/>
    </source>
</evidence>
<feature type="transmembrane region" description="Helical" evidence="8">
    <location>
        <begin position="97"/>
        <end position="120"/>
    </location>
</feature>
<dbReference type="EMBL" id="CP026377">
    <property type="protein sequence ID" value="AUX93995.1"/>
    <property type="molecule type" value="Genomic_DNA"/>
</dbReference>
<feature type="region of interest" description="Disordered" evidence="7">
    <location>
        <begin position="1"/>
        <end position="24"/>
    </location>
</feature>
<keyword evidence="6 8" id="KW-0472">Membrane</keyword>
<reference evidence="9 10" key="1">
    <citation type="submission" date="2018-01" db="EMBL/GenBank/DDBJ databases">
        <title>Complete and assembled Genome of Pantoea gaviniae DSM22758T.</title>
        <authorList>
            <person name="Stevens M.J.A."/>
            <person name="Zurfluh K."/>
            <person name="Stephan R."/>
        </authorList>
    </citation>
    <scope>NUCLEOTIDE SEQUENCE [LARGE SCALE GENOMIC DNA]</scope>
    <source>
        <strain evidence="9 10">DSM 22758</strain>
    </source>
</reference>
<feature type="transmembrane region" description="Helical" evidence="8">
    <location>
        <begin position="462"/>
        <end position="481"/>
    </location>
</feature>
<keyword evidence="3" id="KW-1003">Cell membrane</keyword>
<proteinExistence type="inferred from homology"/>
<dbReference type="PANTHER" id="PTHR30250">
    <property type="entry name" value="PST FAMILY PREDICTED COLANIC ACID TRANSPORTER"/>
    <property type="match status" value="1"/>
</dbReference>
<dbReference type="InterPro" id="IPR050833">
    <property type="entry name" value="Poly_Biosynth_Transport"/>
</dbReference>
<feature type="transmembrane region" description="Helical" evidence="8">
    <location>
        <begin position="345"/>
        <end position="365"/>
    </location>
</feature>
<evidence type="ECO:0000256" key="6">
    <source>
        <dbReference type="ARBA" id="ARBA00023136"/>
    </source>
</evidence>
<dbReference type="PANTHER" id="PTHR30250:SF10">
    <property type="entry name" value="LIPOPOLYSACCHARIDE BIOSYNTHESIS PROTEIN WZXC"/>
    <property type="match status" value="1"/>
</dbReference>
<keyword evidence="5 8" id="KW-1133">Transmembrane helix</keyword>
<feature type="transmembrane region" description="Helical" evidence="8">
    <location>
        <begin position="377"/>
        <end position="395"/>
    </location>
</feature>
<evidence type="ECO:0000256" key="1">
    <source>
        <dbReference type="ARBA" id="ARBA00004651"/>
    </source>
</evidence>
<feature type="transmembrane region" description="Helical" evidence="8">
    <location>
        <begin position="432"/>
        <end position="450"/>
    </location>
</feature>
<feature type="transmembrane region" description="Helical" evidence="8">
    <location>
        <begin position="302"/>
        <end position="325"/>
    </location>
</feature>
<dbReference type="Pfam" id="PF13440">
    <property type="entry name" value="Polysacc_synt_3"/>
    <property type="match status" value="1"/>
</dbReference>
<feature type="transmembrane region" description="Helical" evidence="8">
    <location>
        <begin position="157"/>
        <end position="181"/>
    </location>
</feature>
<evidence type="ECO:0000256" key="5">
    <source>
        <dbReference type="ARBA" id="ARBA00022989"/>
    </source>
</evidence>
<dbReference type="KEGG" id="pgz:C2E15_13505"/>
<protein>
    <submittedName>
        <fullName evidence="9">Lipopolysaccharide biosynthesis protein</fullName>
    </submittedName>
</protein>
<evidence type="ECO:0000256" key="7">
    <source>
        <dbReference type="SAM" id="MobiDB-lite"/>
    </source>
</evidence>
<keyword evidence="10" id="KW-1185">Reference proteome</keyword>
<comment type="similarity">
    <text evidence="2">Belongs to the polysaccharide synthase family.</text>
</comment>
<name>A0A2L0IHG6_9GAMM</name>
<evidence type="ECO:0000256" key="2">
    <source>
        <dbReference type="ARBA" id="ARBA00007430"/>
    </source>
</evidence>
<evidence type="ECO:0000256" key="3">
    <source>
        <dbReference type="ARBA" id="ARBA00022475"/>
    </source>
</evidence>
<evidence type="ECO:0000256" key="4">
    <source>
        <dbReference type="ARBA" id="ARBA00022692"/>
    </source>
</evidence>
<accession>A0A2L0IHG6</accession>
<dbReference type="AlphaFoldDB" id="A0A2L0IHG6"/>
<feature type="transmembrane region" description="Helical" evidence="8">
    <location>
        <begin position="57"/>
        <end position="76"/>
    </location>
</feature>
<dbReference type="GO" id="GO:0005886">
    <property type="term" value="C:plasma membrane"/>
    <property type="evidence" value="ECO:0007669"/>
    <property type="project" value="UniProtKB-SubCell"/>
</dbReference>
<dbReference type="CDD" id="cd13127">
    <property type="entry name" value="MATE_tuaB_like"/>
    <property type="match status" value="1"/>
</dbReference>
<dbReference type="Proteomes" id="UP000238365">
    <property type="component" value="Chromosome"/>
</dbReference>